<organism evidence="6 7">
    <name type="scientific">Corallococcus macrosporus DSM 14697</name>
    <dbReference type="NCBI Taxonomy" id="1189310"/>
    <lineage>
        <taxon>Bacteria</taxon>
        <taxon>Pseudomonadati</taxon>
        <taxon>Myxococcota</taxon>
        <taxon>Myxococcia</taxon>
        <taxon>Myxococcales</taxon>
        <taxon>Cystobacterineae</taxon>
        <taxon>Myxococcaceae</taxon>
        <taxon>Corallococcus</taxon>
    </lineage>
</organism>
<dbReference type="SUPFAM" id="SSF46689">
    <property type="entry name" value="Homeodomain-like"/>
    <property type="match status" value="1"/>
</dbReference>
<dbReference type="GO" id="GO:0003700">
    <property type="term" value="F:DNA-binding transcription factor activity"/>
    <property type="evidence" value="ECO:0007669"/>
    <property type="project" value="InterPro"/>
</dbReference>
<dbReference type="PROSITE" id="PS00041">
    <property type="entry name" value="HTH_ARAC_FAMILY_1"/>
    <property type="match status" value="1"/>
</dbReference>
<dbReference type="Pfam" id="PF12833">
    <property type="entry name" value="HTH_18"/>
    <property type="match status" value="1"/>
</dbReference>
<dbReference type="InterPro" id="IPR018060">
    <property type="entry name" value="HTH_AraC"/>
</dbReference>
<dbReference type="GO" id="GO:0043565">
    <property type="term" value="F:sequence-specific DNA binding"/>
    <property type="evidence" value="ECO:0007669"/>
    <property type="project" value="InterPro"/>
</dbReference>
<keyword evidence="7" id="KW-1185">Reference proteome</keyword>
<evidence type="ECO:0000256" key="2">
    <source>
        <dbReference type="ARBA" id="ARBA00023125"/>
    </source>
</evidence>
<feature type="domain" description="HTH araC/xylS-type" evidence="5">
    <location>
        <begin position="214"/>
        <end position="315"/>
    </location>
</feature>
<keyword evidence="2" id="KW-0238">DNA-binding</keyword>
<reference evidence="6 7" key="1">
    <citation type="submission" date="2017-06" db="EMBL/GenBank/DDBJ databases">
        <title>Sequencing and comparative analysis of myxobacterial genomes.</title>
        <authorList>
            <person name="Rupp O."/>
            <person name="Goesmann A."/>
            <person name="Sogaard-Andersen L."/>
        </authorList>
    </citation>
    <scope>NUCLEOTIDE SEQUENCE [LARGE SCALE GENOMIC DNA]</scope>
    <source>
        <strain evidence="6 7">DSM 14697</strain>
    </source>
</reference>
<proteinExistence type="predicted"/>
<dbReference type="AlphaFoldDB" id="A0A250JLS8"/>
<dbReference type="Gene3D" id="1.10.10.60">
    <property type="entry name" value="Homeodomain-like"/>
    <property type="match status" value="1"/>
</dbReference>
<dbReference type="EMBL" id="CP022203">
    <property type="protein sequence ID" value="ATB44834.1"/>
    <property type="molecule type" value="Genomic_DNA"/>
</dbReference>
<keyword evidence="3" id="KW-0804">Transcription</keyword>
<sequence>MPMTVSFRVSGFIGLVRFAVFMATAPFTGNGRAATRGLTDVARVNDRGTMAEDVQQQGYTQWAPPVAMADAVDAFWQFWVPRRPHPGEALPRQHRVLPDGCTDLIFDFHHAPGPVWLASSRLAVVGPMKRFVLIDLEPGAVSLGVRLRPGWAQALLGIHPRELCDLNVTVQDCAPALAQLQRRMEDCASPAQAMALLQDTITRRWASFRGTAKPRALHALAHLQASAGRVRMAALARSLGVSERTLHRDILDEAGVAPKLLARVLRFQRAVSLLRARDGADLCDVALECGYADQAHLSRDVRELAGVSPHRTRRLSAVRFLQDRPAPSVGRRAHAGHPLTDRSSP</sequence>
<dbReference type="SMART" id="SM00342">
    <property type="entry name" value="HTH_ARAC"/>
    <property type="match status" value="1"/>
</dbReference>
<evidence type="ECO:0000313" key="6">
    <source>
        <dbReference type="EMBL" id="ATB44834.1"/>
    </source>
</evidence>
<evidence type="ECO:0000256" key="1">
    <source>
        <dbReference type="ARBA" id="ARBA00023015"/>
    </source>
</evidence>
<evidence type="ECO:0000256" key="4">
    <source>
        <dbReference type="SAM" id="MobiDB-lite"/>
    </source>
</evidence>
<evidence type="ECO:0000256" key="3">
    <source>
        <dbReference type="ARBA" id="ARBA00023163"/>
    </source>
</evidence>
<dbReference type="Proteomes" id="UP000217343">
    <property type="component" value="Chromosome"/>
</dbReference>
<dbReference type="KEGG" id="mmas:MYMAC_000414"/>
<keyword evidence="1" id="KW-0805">Transcription regulation</keyword>
<dbReference type="InterPro" id="IPR046532">
    <property type="entry name" value="DUF6597"/>
</dbReference>
<protein>
    <submittedName>
        <fullName evidence="6">AraC family transcriptional regulator</fullName>
    </submittedName>
</protein>
<evidence type="ECO:0000313" key="7">
    <source>
        <dbReference type="Proteomes" id="UP000217343"/>
    </source>
</evidence>
<feature type="region of interest" description="Disordered" evidence="4">
    <location>
        <begin position="326"/>
        <end position="345"/>
    </location>
</feature>
<dbReference type="InterPro" id="IPR009057">
    <property type="entry name" value="Homeodomain-like_sf"/>
</dbReference>
<dbReference type="PROSITE" id="PS01124">
    <property type="entry name" value="HTH_ARAC_FAMILY_2"/>
    <property type="match status" value="1"/>
</dbReference>
<name>A0A250JLS8_9BACT</name>
<dbReference type="Pfam" id="PF20240">
    <property type="entry name" value="DUF6597"/>
    <property type="match status" value="1"/>
</dbReference>
<dbReference type="InterPro" id="IPR018062">
    <property type="entry name" value="HTH_AraC-typ_CS"/>
</dbReference>
<gene>
    <name evidence="6" type="ORF">MYMAC_000414</name>
</gene>
<accession>A0A250JLS8</accession>
<dbReference type="InterPro" id="IPR050204">
    <property type="entry name" value="AraC_XylS_family_regulators"/>
</dbReference>
<dbReference type="PANTHER" id="PTHR46796">
    <property type="entry name" value="HTH-TYPE TRANSCRIPTIONAL ACTIVATOR RHAS-RELATED"/>
    <property type="match status" value="1"/>
</dbReference>
<evidence type="ECO:0000259" key="5">
    <source>
        <dbReference type="PROSITE" id="PS01124"/>
    </source>
</evidence>
<dbReference type="PANTHER" id="PTHR46796:SF15">
    <property type="entry name" value="BLL1074 PROTEIN"/>
    <property type="match status" value="1"/>
</dbReference>